<gene>
    <name evidence="2" type="ORF">I79_019665</name>
</gene>
<protein>
    <submittedName>
        <fullName evidence="2">Uncharacterized protein</fullName>
    </submittedName>
</protein>
<proteinExistence type="predicted"/>
<accession>G3I808</accession>
<sequence length="58" mass="6584">MGNLSADKLVAQNQPERLPEGRVSDRPDDGMSHMFFVLRRMRGVMDCLEEVGVVRHSL</sequence>
<evidence type="ECO:0000313" key="3">
    <source>
        <dbReference type="Proteomes" id="UP000001075"/>
    </source>
</evidence>
<dbReference type="AlphaFoldDB" id="G3I808"/>
<name>G3I808_CRIGR</name>
<feature type="region of interest" description="Disordered" evidence="1">
    <location>
        <begin position="1"/>
        <end position="29"/>
    </location>
</feature>
<dbReference type="EMBL" id="JH001475">
    <property type="protein sequence ID" value="EGW12550.1"/>
    <property type="molecule type" value="Genomic_DNA"/>
</dbReference>
<feature type="compositionally biased region" description="Basic and acidic residues" evidence="1">
    <location>
        <begin position="17"/>
        <end position="29"/>
    </location>
</feature>
<evidence type="ECO:0000313" key="2">
    <source>
        <dbReference type="EMBL" id="EGW12550.1"/>
    </source>
</evidence>
<evidence type="ECO:0000256" key="1">
    <source>
        <dbReference type="SAM" id="MobiDB-lite"/>
    </source>
</evidence>
<organism evidence="2 3">
    <name type="scientific">Cricetulus griseus</name>
    <name type="common">Chinese hamster</name>
    <name type="synonym">Cricetulus barabensis griseus</name>
    <dbReference type="NCBI Taxonomy" id="10029"/>
    <lineage>
        <taxon>Eukaryota</taxon>
        <taxon>Metazoa</taxon>
        <taxon>Chordata</taxon>
        <taxon>Craniata</taxon>
        <taxon>Vertebrata</taxon>
        <taxon>Euteleostomi</taxon>
        <taxon>Mammalia</taxon>
        <taxon>Eutheria</taxon>
        <taxon>Euarchontoglires</taxon>
        <taxon>Glires</taxon>
        <taxon>Rodentia</taxon>
        <taxon>Myomorpha</taxon>
        <taxon>Muroidea</taxon>
        <taxon>Cricetidae</taxon>
        <taxon>Cricetinae</taxon>
        <taxon>Cricetulus</taxon>
    </lineage>
</organism>
<dbReference type="InParanoid" id="G3I808"/>
<reference evidence="3" key="1">
    <citation type="journal article" date="2011" name="Nat. Biotechnol.">
        <title>The genomic sequence of the Chinese hamster ovary (CHO)-K1 cell line.</title>
        <authorList>
            <person name="Xu X."/>
            <person name="Nagarajan H."/>
            <person name="Lewis N.E."/>
            <person name="Pan S."/>
            <person name="Cai Z."/>
            <person name="Liu X."/>
            <person name="Chen W."/>
            <person name="Xie M."/>
            <person name="Wang W."/>
            <person name="Hammond S."/>
            <person name="Andersen M.R."/>
            <person name="Neff N."/>
            <person name="Passarelli B."/>
            <person name="Koh W."/>
            <person name="Fan H.C."/>
            <person name="Wang J."/>
            <person name="Gui Y."/>
            <person name="Lee K.H."/>
            <person name="Betenbaugh M.J."/>
            <person name="Quake S.R."/>
            <person name="Famili I."/>
            <person name="Palsson B.O."/>
            <person name="Wang J."/>
        </authorList>
    </citation>
    <scope>NUCLEOTIDE SEQUENCE [LARGE SCALE GENOMIC DNA]</scope>
    <source>
        <strain evidence="3">CHO K1 cell line</strain>
    </source>
</reference>
<dbReference type="Proteomes" id="UP000001075">
    <property type="component" value="Unassembled WGS sequence"/>
</dbReference>